<organism evidence="1 2">
    <name type="scientific">Plakobranchus ocellatus</name>
    <dbReference type="NCBI Taxonomy" id="259542"/>
    <lineage>
        <taxon>Eukaryota</taxon>
        <taxon>Metazoa</taxon>
        <taxon>Spiralia</taxon>
        <taxon>Lophotrochozoa</taxon>
        <taxon>Mollusca</taxon>
        <taxon>Gastropoda</taxon>
        <taxon>Heterobranchia</taxon>
        <taxon>Euthyneura</taxon>
        <taxon>Panpulmonata</taxon>
        <taxon>Sacoglossa</taxon>
        <taxon>Placobranchoidea</taxon>
        <taxon>Plakobranchidae</taxon>
        <taxon>Plakobranchus</taxon>
    </lineage>
</organism>
<protein>
    <submittedName>
        <fullName evidence="1">Uncharacterized protein</fullName>
    </submittedName>
</protein>
<keyword evidence="2" id="KW-1185">Reference proteome</keyword>
<comment type="caution">
    <text evidence="1">The sequence shown here is derived from an EMBL/GenBank/DDBJ whole genome shotgun (WGS) entry which is preliminary data.</text>
</comment>
<reference evidence="1 2" key="1">
    <citation type="journal article" date="2021" name="Elife">
        <title>Chloroplast acquisition without the gene transfer in kleptoplastic sea slugs, Plakobranchus ocellatus.</title>
        <authorList>
            <person name="Maeda T."/>
            <person name="Takahashi S."/>
            <person name="Yoshida T."/>
            <person name="Shimamura S."/>
            <person name="Takaki Y."/>
            <person name="Nagai Y."/>
            <person name="Toyoda A."/>
            <person name="Suzuki Y."/>
            <person name="Arimoto A."/>
            <person name="Ishii H."/>
            <person name="Satoh N."/>
            <person name="Nishiyama T."/>
            <person name="Hasebe M."/>
            <person name="Maruyama T."/>
            <person name="Minagawa J."/>
            <person name="Obokata J."/>
            <person name="Shigenobu S."/>
        </authorList>
    </citation>
    <scope>NUCLEOTIDE SEQUENCE [LARGE SCALE GENOMIC DNA]</scope>
</reference>
<dbReference type="Proteomes" id="UP000735302">
    <property type="component" value="Unassembled WGS sequence"/>
</dbReference>
<dbReference type="AlphaFoldDB" id="A0AAV4B265"/>
<gene>
    <name evidence="1" type="ORF">PoB_003982200</name>
</gene>
<evidence type="ECO:0000313" key="1">
    <source>
        <dbReference type="EMBL" id="GFO13317.1"/>
    </source>
</evidence>
<sequence>MICCYAPCASVQVLASQVLVRRLGVFYRNTIQYNLIILNPRCADGFPRSWPTAPALLSPENTEFHAAFLHLFMFTADEPQVLEMLFLARSLTWLGHRGK</sequence>
<dbReference type="EMBL" id="BLXT01004484">
    <property type="protein sequence ID" value="GFO13317.1"/>
    <property type="molecule type" value="Genomic_DNA"/>
</dbReference>
<accession>A0AAV4B265</accession>
<proteinExistence type="predicted"/>
<evidence type="ECO:0000313" key="2">
    <source>
        <dbReference type="Proteomes" id="UP000735302"/>
    </source>
</evidence>
<name>A0AAV4B265_9GAST</name>